<dbReference type="SUPFAM" id="SSF53850">
    <property type="entry name" value="Periplasmic binding protein-like II"/>
    <property type="match status" value="1"/>
</dbReference>
<dbReference type="PROSITE" id="PS51257">
    <property type="entry name" value="PROKAR_LIPOPROTEIN"/>
    <property type="match status" value="1"/>
</dbReference>
<evidence type="ECO:0000313" key="3">
    <source>
        <dbReference type="Proteomes" id="UP000182569"/>
    </source>
</evidence>
<dbReference type="AlphaFoldDB" id="A0A1J0GEV0"/>
<dbReference type="EMBL" id="CP015756">
    <property type="protein sequence ID" value="APC39512.1"/>
    <property type="molecule type" value="Genomic_DNA"/>
</dbReference>
<dbReference type="InterPro" id="IPR006059">
    <property type="entry name" value="SBP"/>
</dbReference>
<name>A0A1J0GEV0_9CLOT</name>
<dbReference type="STRING" id="1552.A7L45_05245"/>
<dbReference type="InterPro" id="IPR050490">
    <property type="entry name" value="Bact_solute-bd_prot1"/>
</dbReference>
<evidence type="ECO:0000313" key="2">
    <source>
        <dbReference type="EMBL" id="APC39512.1"/>
    </source>
</evidence>
<keyword evidence="1" id="KW-0732">Signal</keyword>
<dbReference type="RefSeq" id="WP_071611805.1">
    <property type="nucleotide sequence ID" value="NZ_CP015756.1"/>
</dbReference>
<accession>A0A1J0GEV0</accession>
<reference evidence="3" key="1">
    <citation type="journal article" date="2016" name="Front. Microbiol.">
        <title>Complete Genome Sequence of Clostridium estertheticum DSM 8809, a Microbe Identified in Spoiled Vacuum Packed Beef.</title>
        <authorList>
            <person name="Yu Z."/>
            <person name="Gunn L."/>
            <person name="Brennan E."/>
            <person name="Reid R."/>
            <person name="Wall P.G."/>
            <person name="Gaora O.P."/>
            <person name="Hurley D."/>
            <person name="Bolton D."/>
            <person name="Fanning S."/>
        </authorList>
    </citation>
    <scope>NUCLEOTIDE SEQUENCE [LARGE SCALE GENOMIC DNA]</scope>
    <source>
        <strain evidence="3">DSM 8809</strain>
    </source>
</reference>
<feature type="signal peptide" evidence="1">
    <location>
        <begin position="1"/>
        <end position="20"/>
    </location>
</feature>
<sequence length="436" mass="47400">MKKSMSILLAAVLTGSLALGGCGKSDTATTQPKADANAPVKLSITWWGSQSRHDYTNKLLSMYTAKYPNVTFQATPSGWDGYFDKISAQAAGDTMPDIMQMDYSFISTYSNNDTLADLTPYVTDKTIDLTNADQNLVNTGKVSGKLTGVVLASTGLAITYNPEVFKKAGLAMPTSAWTWADFEKDMITIHKKTGSYGQSKIDNISTFPYWVRQYGKTMYSADGTKLGYDNDSVFIDYANMLKRLQDAKALPNPDQWAQISAKGKEAEPVVTGTAGATMDWSNYGVIVSKSNPNLKIVTPPYSSTGIKALWNKPASFFSVSKSSKNQKEAAKFINWFLNDPEANKVINAERGIPVSSTVRDTLKPTLTAQQKDMFDYADIIIKNSTKADPADPAGVAEVTKALTDTVNSFLYGKTTAAQSAASFRTKSNEILGRNSK</sequence>
<dbReference type="PANTHER" id="PTHR43649:SF11">
    <property type="entry name" value="ABC TRANSPORTER SUBSTRATE-BINDING PROTEIN YESO-RELATED"/>
    <property type="match status" value="1"/>
</dbReference>
<organism evidence="2 3">
    <name type="scientific">Clostridium estertheticum subsp. estertheticum</name>
    <dbReference type="NCBI Taxonomy" id="1552"/>
    <lineage>
        <taxon>Bacteria</taxon>
        <taxon>Bacillati</taxon>
        <taxon>Bacillota</taxon>
        <taxon>Clostridia</taxon>
        <taxon>Eubacteriales</taxon>
        <taxon>Clostridiaceae</taxon>
        <taxon>Clostridium</taxon>
    </lineage>
</organism>
<evidence type="ECO:0000256" key="1">
    <source>
        <dbReference type="SAM" id="SignalP"/>
    </source>
</evidence>
<proteinExistence type="predicted"/>
<protein>
    <recommendedName>
        <fullName evidence="4">Sugar ABC transporter substrate-binding protein</fullName>
    </recommendedName>
</protein>
<dbReference type="Gene3D" id="3.40.190.10">
    <property type="entry name" value="Periplasmic binding protein-like II"/>
    <property type="match status" value="2"/>
</dbReference>
<dbReference type="KEGG" id="ceu:A7L45_05245"/>
<gene>
    <name evidence="2" type="ORF">A7L45_05245</name>
</gene>
<dbReference type="PANTHER" id="PTHR43649">
    <property type="entry name" value="ARABINOSE-BINDING PROTEIN-RELATED"/>
    <property type="match status" value="1"/>
</dbReference>
<keyword evidence="3" id="KW-1185">Reference proteome</keyword>
<dbReference type="Proteomes" id="UP000182569">
    <property type="component" value="Chromosome"/>
</dbReference>
<feature type="chain" id="PRO_5038719959" description="Sugar ABC transporter substrate-binding protein" evidence="1">
    <location>
        <begin position="21"/>
        <end position="436"/>
    </location>
</feature>
<evidence type="ECO:0008006" key="4">
    <source>
        <dbReference type="Google" id="ProtNLM"/>
    </source>
</evidence>
<dbReference type="Pfam" id="PF01547">
    <property type="entry name" value="SBP_bac_1"/>
    <property type="match status" value="1"/>
</dbReference>